<sequence length="148" mass="16552">MPAKITPTSRSLPIVLLRAREQVMGPIRTMLADVGITEQQWRVLRVLDEFGPSDPTRIADAASLLLPSLTRILQKLDAKRLIERSTDPVDRRRQIVQITPAGSRLIADNLASSVRLTRSVEDRLGTEKYNQLLDLLSELSALDLNDKS</sequence>
<evidence type="ECO:0000313" key="3">
    <source>
        <dbReference type="Proteomes" id="UP000215377"/>
    </source>
</evidence>
<evidence type="ECO:0000313" key="2">
    <source>
        <dbReference type="EMBL" id="OWU75925.1"/>
    </source>
</evidence>
<accession>A0A225NNB6</accession>
<proteinExistence type="predicted"/>
<evidence type="ECO:0000259" key="1">
    <source>
        <dbReference type="PROSITE" id="PS50995"/>
    </source>
</evidence>
<dbReference type="Gene3D" id="1.10.10.10">
    <property type="entry name" value="Winged helix-like DNA-binding domain superfamily/Winged helix DNA-binding domain"/>
    <property type="match status" value="1"/>
</dbReference>
<dbReference type="PROSITE" id="PS50995">
    <property type="entry name" value="HTH_MARR_2"/>
    <property type="match status" value="1"/>
</dbReference>
<dbReference type="RefSeq" id="WP_088649115.1">
    <property type="nucleotide sequence ID" value="NZ_AQQR01000002.1"/>
</dbReference>
<dbReference type="GO" id="GO:0003700">
    <property type="term" value="F:DNA-binding transcription factor activity"/>
    <property type="evidence" value="ECO:0007669"/>
    <property type="project" value="InterPro"/>
</dbReference>
<dbReference type="PANTHER" id="PTHR33164">
    <property type="entry name" value="TRANSCRIPTIONAL REGULATOR, MARR FAMILY"/>
    <property type="match status" value="1"/>
</dbReference>
<dbReference type="InterPro" id="IPR036388">
    <property type="entry name" value="WH-like_DNA-bd_sf"/>
</dbReference>
<dbReference type="SMART" id="SM00347">
    <property type="entry name" value="HTH_MARR"/>
    <property type="match status" value="1"/>
</dbReference>
<dbReference type="GO" id="GO:0003677">
    <property type="term" value="F:DNA binding"/>
    <property type="evidence" value="ECO:0007669"/>
    <property type="project" value="InterPro"/>
</dbReference>
<name>A0A225NNB6_9RHOB</name>
<reference evidence="2 3" key="1">
    <citation type="submission" date="2013-04" db="EMBL/GenBank/DDBJ databases">
        <title>Oceanicola sp. 22II1-22F33 Genome Sequencing.</title>
        <authorList>
            <person name="Lai Q."/>
            <person name="Li G."/>
            <person name="Shao Z."/>
        </authorList>
    </citation>
    <scope>NUCLEOTIDE SEQUENCE [LARGE SCALE GENOMIC DNA]</scope>
    <source>
        <strain evidence="2 3">22II1-22F33</strain>
    </source>
</reference>
<dbReference type="OrthoDB" id="8588347at2"/>
<comment type="caution">
    <text evidence="2">The sequence shown here is derived from an EMBL/GenBank/DDBJ whole genome shotgun (WGS) entry which is preliminary data.</text>
</comment>
<dbReference type="InterPro" id="IPR000835">
    <property type="entry name" value="HTH_MarR-typ"/>
</dbReference>
<dbReference type="Proteomes" id="UP000215377">
    <property type="component" value="Unassembled WGS sequence"/>
</dbReference>
<dbReference type="NCBIfam" id="TIGR02337">
    <property type="entry name" value="HpaR"/>
    <property type="match status" value="1"/>
</dbReference>
<dbReference type="GO" id="GO:0006950">
    <property type="term" value="P:response to stress"/>
    <property type="evidence" value="ECO:0007669"/>
    <property type="project" value="TreeGrafter"/>
</dbReference>
<feature type="domain" description="HTH marR-type" evidence="1">
    <location>
        <begin position="9"/>
        <end position="141"/>
    </location>
</feature>
<dbReference type="InterPro" id="IPR036390">
    <property type="entry name" value="WH_DNA-bd_sf"/>
</dbReference>
<protein>
    <submittedName>
        <fullName evidence="2">MarR family transcriptional regulator</fullName>
    </submittedName>
</protein>
<gene>
    <name evidence="2" type="ORF">ATO3_07035</name>
</gene>
<dbReference type="PRINTS" id="PR00598">
    <property type="entry name" value="HTHMARR"/>
</dbReference>
<dbReference type="GO" id="GO:0045892">
    <property type="term" value="P:negative regulation of DNA-templated transcription"/>
    <property type="evidence" value="ECO:0007669"/>
    <property type="project" value="InterPro"/>
</dbReference>
<dbReference type="SUPFAM" id="SSF46785">
    <property type="entry name" value="Winged helix' DNA-binding domain"/>
    <property type="match status" value="1"/>
</dbReference>
<dbReference type="Pfam" id="PF12802">
    <property type="entry name" value="MarR_2"/>
    <property type="match status" value="1"/>
</dbReference>
<dbReference type="InterPro" id="IPR039422">
    <property type="entry name" value="MarR/SlyA-like"/>
</dbReference>
<dbReference type="AlphaFoldDB" id="A0A225NNB6"/>
<keyword evidence="3" id="KW-1185">Reference proteome</keyword>
<dbReference type="EMBL" id="AQQR01000002">
    <property type="protein sequence ID" value="OWU75925.1"/>
    <property type="molecule type" value="Genomic_DNA"/>
</dbReference>
<dbReference type="InterPro" id="IPR012712">
    <property type="entry name" value="HpaR/FarR"/>
</dbReference>
<organism evidence="2 3">
    <name type="scientific">Marinibacterium profundimaris</name>
    <dbReference type="NCBI Taxonomy" id="1679460"/>
    <lineage>
        <taxon>Bacteria</taxon>
        <taxon>Pseudomonadati</taxon>
        <taxon>Pseudomonadota</taxon>
        <taxon>Alphaproteobacteria</taxon>
        <taxon>Rhodobacterales</taxon>
        <taxon>Paracoccaceae</taxon>
        <taxon>Marinibacterium</taxon>
    </lineage>
</organism>
<dbReference type="PANTHER" id="PTHR33164:SF13">
    <property type="entry name" value="4-HYDROXYPHENYLACETATE CATABOLISM PROTEIN"/>
    <property type="match status" value="1"/>
</dbReference>